<accession>A0ABD3UVB6</accession>
<keyword evidence="1" id="KW-1133">Transmembrane helix</keyword>
<sequence length="432" mass="48628">MYNVLILVSNLLGFISGTHYFHEIISNTGKTTDVWVGLTEPVNGTRQWVDCEEWENGHWNNFANDTYSYYHQCYKLRSSSDWKWESTLCWEKYQFVCERNETGNCTFRDYLLSYDTVLFELNEMECSLLCMSSSDCWAVMWNDTSNTCHHIIVNNGSSLSKFKVKICYTGETHTASAPCLEDNSLIPNNSCILPTPSSTVAIDSLSSTYVHPSVSISALEPYQVIYINDIRVAVDGCDFVSLVETTKICSTATPINVEFSSLTSDPSDMFQTMITIASLSPTTSTVDMASTESYVDPCMCKELITVFSQYLTCSKFKHHASSTVPDVKGLVSNLTVNKKSTGSFQRLLTSAKDNRPEAVAVGTIGIIFIVMVFISILTPDVIGLAIFIKKMYSKHKTKGKEQKRIRKYEQMMTRRLNGPFPDFYPAYSSDVN</sequence>
<dbReference type="SUPFAM" id="SSF56436">
    <property type="entry name" value="C-type lectin-like"/>
    <property type="match status" value="1"/>
</dbReference>
<feature type="signal peptide" evidence="2">
    <location>
        <begin position="1"/>
        <end position="17"/>
    </location>
</feature>
<gene>
    <name evidence="4" type="ORF">ACJMK2_016092</name>
</gene>
<feature type="chain" id="PRO_5044879493" description="C-type lectin domain-containing protein" evidence="2">
    <location>
        <begin position="18"/>
        <end position="432"/>
    </location>
</feature>
<dbReference type="InterPro" id="IPR016186">
    <property type="entry name" value="C-type_lectin-like/link_sf"/>
</dbReference>
<dbReference type="Pfam" id="PF00059">
    <property type="entry name" value="Lectin_C"/>
    <property type="match status" value="1"/>
</dbReference>
<organism evidence="4 5">
    <name type="scientific">Sinanodonta woodiana</name>
    <name type="common">Chinese pond mussel</name>
    <name type="synonym">Anodonta woodiana</name>
    <dbReference type="NCBI Taxonomy" id="1069815"/>
    <lineage>
        <taxon>Eukaryota</taxon>
        <taxon>Metazoa</taxon>
        <taxon>Spiralia</taxon>
        <taxon>Lophotrochozoa</taxon>
        <taxon>Mollusca</taxon>
        <taxon>Bivalvia</taxon>
        <taxon>Autobranchia</taxon>
        <taxon>Heteroconchia</taxon>
        <taxon>Palaeoheterodonta</taxon>
        <taxon>Unionida</taxon>
        <taxon>Unionoidea</taxon>
        <taxon>Unionidae</taxon>
        <taxon>Unioninae</taxon>
        <taxon>Sinanodonta</taxon>
    </lineage>
</organism>
<dbReference type="Gene3D" id="3.10.100.10">
    <property type="entry name" value="Mannose-Binding Protein A, subunit A"/>
    <property type="match status" value="1"/>
</dbReference>
<keyword evidence="5" id="KW-1185">Reference proteome</keyword>
<dbReference type="EMBL" id="JBJQND010000015">
    <property type="protein sequence ID" value="KAL3852458.1"/>
    <property type="molecule type" value="Genomic_DNA"/>
</dbReference>
<keyword evidence="2" id="KW-0732">Signal</keyword>
<reference evidence="4 5" key="1">
    <citation type="submission" date="2024-11" db="EMBL/GenBank/DDBJ databases">
        <title>Chromosome-level genome assembly of the freshwater bivalve Anodonta woodiana.</title>
        <authorList>
            <person name="Chen X."/>
        </authorList>
    </citation>
    <scope>NUCLEOTIDE SEQUENCE [LARGE SCALE GENOMIC DNA]</scope>
    <source>
        <strain evidence="4">MN2024</strain>
        <tissue evidence="4">Gills</tissue>
    </source>
</reference>
<dbReference type="InterPro" id="IPR001304">
    <property type="entry name" value="C-type_lectin-like"/>
</dbReference>
<keyword evidence="1" id="KW-0812">Transmembrane</keyword>
<evidence type="ECO:0000313" key="4">
    <source>
        <dbReference type="EMBL" id="KAL3852458.1"/>
    </source>
</evidence>
<feature type="domain" description="C-type lectin" evidence="3">
    <location>
        <begin position="3"/>
        <end position="98"/>
    </location>
</feature>
<dbReference type="CDD" id="cd00037">
    <property type="entry name" value="CLECT"/>
    <property type="match status" value="1"/>
</dbReference>
<feature type="transmembrane region" description="Helical" evidence="1">
    <location>
        <begin position="359"/>
        <end position="388"/>
    </location>
</feature>
<dbReference type="Proteomes" id="UP001634394">
    <property type="component" value="Unassembled WGS sequence"/>
</dbReference>
<evidence type="ECO:0000256" key="2">
    <source>
        <dbReference type="SAM" id="SignalP"/>
    </source>
</evidence>
<protein>
    <recommendedName>
        <fullName evidence="3">C-type lectin domain-containing protein</fullName>
    </recommendedName>
</protein>
<evidence type="ECO:0000313" key="5">
    <source>
        <dbReference type="Proteomes" id="UP001634394"/>
    </source>
</evidence>
<comment type="caution">
    <text evidence="4">The sequence shown here is derived from an EMBL/GenBank/DDBJ whole genome shotgun (WGS) entry which is preliminary data.</text>
</comment>
<dbReference type="PROSITE" id="PS50041">
    <property type="entry name" value="C_TYPE_LECTIN_2"/>
    <property type="match status" value="1"/>
</dbReference>
<dbReference type="AlphaFoldDB" id="A0ABD3UVB6"/>
<proteinExistence type="predicted"/>
<evidence type="ECO:0000259" key="3">
    <source>
        <dbReference type="PROSITE" id="PS50041"/>
    </source>
</evidence>
<name>A0ABD3UVB6_SINWO</name>
<evidence type="ECO:0000256" key="1">
    <source>
        <dbReference type="SAM" id="Phobius"/>
    </source>
</evidence>
<dbReference type="InterPro" id="IPR016187">
    <property type="entry name" value="CTDL_fold"/>
</dbReference>
<keyword evidence="1" id="KW-0472">Membrane</keyword>